<feature type="domain" description="J" evidence="16">
    <location>
        <begin position="5"/>
        <end position="70"/>
    </location>
</feature>
<accession>A0A0H2YS27</accession>
<evidence type="ECO:0000256" key="10">
    <source>
        <dbReference type="ARBA" id="ARBA00023186"/>
    </source>
</evidence>
<dbReference type="PANTHER" id="PTHR43096">
    <property type="entry name" value="DNAJ HOMOLOG 1, MITOCHONDRIAL-RELATED"/>
    <property type="match status" value="1"/>
</dbReference>
<dbReference type="CDD" id="cd06257">
    <property type="entry name" value="DnaJ"/>
    <property type="match status" value="1"/>
</dbReference>
<feature type="binding site" evidence="14">
    <location>
        <position position="177"/>
    </location>
    <ligand>
        <name>Zn(2+)</name>
        <dbReference type="ChEBI" id="CHEBI:29105"/>
        <label>2</label>
    </ligand>
</feature>
<dbReference type="PRINTS" id="PR00625">
    <property type="entry name" value="JDOMAIN"/>
</dbReference>
<proteinExistence type="inferred from homology"/>
<dbReference type="InterPro" id="IPR036869">
    <property type="entry name" value="J_dom_sf"/>
</dbReference>
<feature type="zinc finger region" description="CR-type" evidence="15">
    <location>
        <begin position="144"/>
        <end position="226"/>
    </location>
</feature>
<comment type="subcellular location">
    <subcellularLocation>
        <location evidence="1 14">Cytoplasm</location>
    </subcellularLocation>
</comment>
<evidence type="ECO:0000313" key="18">
    <source>
        <dbReference type="EMBL" id="ABG83245.1"/>
    </source>
</evidence>
<dbReference type="Proteomes" id="UP000001823">
    <property type="component" value="Chromosome"/>
</dbReference>
<evidence type="ECO:0000256" key="8">
    <source>
        <dbReference type="ARBA" id="ARBA00022833"/>
    </source>
</evidence>
<feature type="binding site" evidence="14">
    <location>
        <position position="157"/>
    </location>
    <ligand>
        <name>Zn(2+)</name>
        <dbReference type="ChEBI" id="CHEBI:29105"/>
        <label>1</label>
    </ligand>
</feature>
<dbReference type="PANTHER" id="PTHR43096:SF48">
    <property type="entry name" value="CHAPERONE PROTEIN DNAJ"/>
    <property type="match status" value="1"/>
</dbReference>
<keyword evidence="8 14" id="KW-0862">Zinc</keyword>
<protein>
    <recommendedName>
        <fullName evidence="13 14">Chaperone protein DnaJ</fullName>
    </recommendedName>
</protein>
<dbReference type="FunFam" id="2.60.260.20:FF:000004">
    <property type="entry name" value="Molecular chaperone DnaJ"/>
    <property type="match status" value="1"/>
</dbReference>
<keyword evidence="7 14" id="KW-0863">Zinc-finger</keyword>
<dbReference type="GO" id="GO:0006260">
    <property type="term" value="P:DNA replication"/>
    <property type="evidence" value="ECO:0007669"/>
    <property type="project" value="UniProtKB-KW"/>
</dbReference>
<dbReference type="InterPro" id="IPR036410">
    <property type="entry name" value="HSP_DnaJ_Cys-rich_dom_sf"/>
</dbReference>
<comment type="similarity">
    <text evidence="12 14">Belongs to the DnaJ family.</text>
</comment>
<dbReference type="FunFam" id="2.10.230.10:FF:000002">
    <property type="entry name" value="Molecular chaperone DnaJ"/>
    <property type="match status" value="1"/>
</dbReference>
<dbReference type="NCBIfam" id="NF008035">
    <property type="entry name" value="PRK10767.1"/>
    <property type="match status" value="1"/>
</dbReference>
<feature type="binding site" evidence="14">
    <location>
        <position position="217"/>
    </location>
    <ligand>
        <name>Zn(2+)</name>
        <dbReference type="ChEBI" id="CHEBI:29105"/>
        <label>1</label>
    </ligand>
</feature>
<dbReference type="STRING" id="195103.CPF_2289"/>
<feature type="binding site" evidence="14">
    <location>
        <position position="214"/>
    </location>
    <ligand>
        <name>Zn(2+)</name>
        <dbReference type="ChEBI" id="CHEBI:29105"/>
        <label>1</label>
    </ligand>
</feature>
<comment type="function">
    <text evidence="11 14">Participates actively in the response to hyperosmotic and heat shock by preventing the aggregation of stress-denatured proteins and by disaggregating proteins, also in an autonomous, DnaK-independent fashion. Unfolded proteins bind initially to DnaJ; upon interaction with the DnaJ-bound protein, DnaK hydrolyzes its bound ATP, resulting in the formation of a stable complex. GrpE releases ADP from DnaK; ATP binding to DnaK triggers the release of the substrate protein, thus completing the reaction cycle. Several rounds of ATP-dependent interactions between DnaJ, DnaK and GrpE are required for fully efficient folding. Also involved, together with DnaK and GrpE, in the DNA replication of plasmids through activation of initiation proteins.</text>
</comment>
<evidence type="ECO:0000259" key="17">
    <source>
        <dbReference type="PROSITE" id="PS51188"/>
    </source>
</evidence>
<evidence type="ECO:0000256" key="1">
    <source>
        <dbReference type="ARBA" id="ARBA00004496"/>
    </source>
</evidence>
<feature type="repeat" description="CXXCXGXG motif" evidence="14">
    <location>
        <begin position="174"/>
        <end position="181"/>
    </location>
</feature>
<dbReference type="InterPro" id="IPR001305">
    <property type="entry name" value="HSP_DnaJ_Cys-rich_dom"/>
</dbReference>
<feature type="binding site" evidence="14">
    <location>
        <position position="160"/>
    </location>
    <ligand>
        <name>Zn(2+)</name>
        <dbReference type="ChEBI" id="CHEBI:29105"/>
        <label>1</label>
    </ligand>
</feature>
<sequence length="387" mass="41877">MAKRDYYEVLGLQKGASDDEIKRAFRKMAMKYHPDRNPGDKEAEENFKEVNEAYDVLKDPDKKAKYDQFGHAAFDGSGGFGGGGFGGFDAGGFDFSEMGGFGDIFESFFGGGFGGGSSRRRNAPQRGADLEYRLNITFEEAVFGCEKEISITRTENCETCHGTGAKAGTSPKTCPKCNGSGQIRVQRQTPLGSFVSTTTCDQCGGTGKVIEDPCPDCKGKGTVRKNRKITVKIPAGVDTGNIIPLRGQGEQGANNGPAGDLYIRVNVAPSKIFRREGSDIYYDYKISMAKAALGAEITVPTVDGNVKYKVPAGTQPGTKFRLKGKGVPHVNGGGRGNQYVHMVVEVPKHLNKEQEEALKAFMKASGESVDDIDEKDEGFFSKFKKKK</sequence>
<dbReference type="RefSeq" id="WP_003451159.1">
    <property type="nucleotide sequence ID" value="NC_008261.1"/>
</dbReference>
<gene>
    <name evidence="14 18" type="primary">dnaJ</name>
    <name evidence="18" type="ordered locus">CPF_2289</name>
</gene>
<dbReference type="HOGENOM" id="CLU_017633_0_7_9"/>
<dbReference type="AlphaFoldDB" id="A0A0H2YS27"/>
<dbReference type="GO" id="GO:0031072">
    <property type="term" value="F:heat shock protein binding"/>
    <property type="evidence" value="ECO:0007669"/>
    <property type="project" value="InterPro"/>
</dbReference>
<evidence type="ECO:0000256" key="7">
    <source>
        <dbReference type="ARBA" id="ARBA00022771"/>
    </source>
</evidence>
<feature type="binding site" evidence="14">
    <location>
        <position position="203"/>
    </location>
    <ligand>
        <name>Zn(2+)</name>
        <dbReference type="ChEBI" id="CHEBI:29105"/>
        <label>2</label>
    </ligand>
</feature>
<evidence type="ECO:0000256" key="12">
    <source>
        <dbReference type="ARBA" id="ARBA00061004"/>
    </source>
</evidence>
<feature type="repeat" description="CXXCXGXG motif" evidence="14">
    <location>
        <begin position="200"/>
        <end position="207"/>
    </location>
</feature>
<organism evidence="18 19">
    <name type="scientific">Clostridium perfringens (strain ATCC 13124 / DSM 756 / JCM 1290 / NCIMB 6125 / NCTC 8237 / Type A)</name>
    <dbReference type="NCBI Taxonomy" id="195103"/>
    <lineage>
        <taxon>Bacteria</taxon>
        <taxon>Bacillati</taxon>
        <taxon>Bacillota</taxon>
        <taxon>Clostridia</taxon>
        <taxon>Eubacteriales</taxon>
        <taxon>Clostridiaceae</taxon>
        <taxon>Clostridium</taxon>
    </lineage>
</organism>
<dbReference type="Gene3D" id="2.60.260.20">
    <property type="entry name" value="Urease metallochaperone UreE, N-terminal domain"/>
    <property type="match status" value="2"/>
</dbReference>
<dbReference type="InterPro" id="IPR002939">
    <property type="entry name" value="DnaJ_C"/>
</dbReference>
<dbReference type="InterPro" id="IPR001623">
    <property type="entry name" value="DnaJ_domain"/>
</dbReference>
<evidence type="ECO:0000256" key="9">
    <source>
        <dbReference type="ARBA" id="ARBA00023016"/>
    </source>
</evidence>
<dbReference type="NCBIfam" id="NF010890">
    <property type="entry name" value="PRK14297.1"/>
    <property type="match status" value="1"/>
</dbReference>
<dbReference type="Gene3D" id="1.10.287.110">
    <property type="entry name" value="DnaJ domain"/>
    <property type="match status" value="1"/>
</dbReference>
<name>A0A0H2YS27_CLOP1</name>
<keyword evidence="10 14" id="KW-0143">Chaperone</keyword>
<keyword evidence="6 14" id="KW-0677">Repeat</keyword>
<evidence type="ECO:0000256" key="5">
    <source>
        <dbReference type="ARBA" id="ARBA00022723"/>
    </source>
</evidence>
<dbReference type="GO" id="GO:0042026">
    <property type="term" value="P:protein refolding"/>
    <property type="evidence" value="ECO:0007669"/>
    <property type="project" value="TreeGrafter"/>
</dbReference>
<dbReference type="PROSITE" id="PS50076">
    <property type="entry name" value="DNAJ_2"/>
    <property type="match status" value="1"/>
</dbReference>
<dbReference type="InterPro" id="IPR008971">
    <property type="entry name" value="HSP40/DnaJ_pept-bd"/>
</dbReference>
<dbReference type="SUPFAM" id="SSF46565">
    <property type="entry name" value="Chaperone J-domain"/>
    <property type="match status" value="1"/>
</dbReference>
<keyword evidence="9 14" id="KW-0346">Stress response</keyword>
<reference evidence="18 19" key="1">
    <citation type="journal article" date="2006" name="Genome Res.">
        <title>Skewed genomic variability in strains of the toxigenic bacterial pathogen, Clostridium perfringens.</title>
        <authorList>
            <person name="Myers G.S."/>
            <person name="Rasko D.A."/>
            <person name="Cheung J.K."/>
            <person name="Ravel J."/>
            <person name="Seshadri R."/>
            <person name="Deboy R.T."/>
            <person name="Ren Q."/>
            <person name="Varga J."/>
            <person name="Awad M.M."/>
            <person name="Brinkac L.M."/>
            <person name="Daugherty S.C."/>
            <person name="Haft D.H."/>
            <person name="Dodson R.J."/>
            <person name="Madupu R."/>
            <person name="Nelson W.C."/>
            <person name="Rosovitz M.J."/>
            <person name="Sullivan S.A."/>
            <person name="Khouri H."/>
            <person name="Dimitrov G.I."/>
            <person name="Watkins K.L."/>
            <person name="Mulligan S."/>
            <person name="Benton J."/>
            <person name="Radune D."/>
            <person name="Fisher D.J."/>
            <person name="Atkins H.S."/>
            <person name="Hiscox T."/>
            <person name="Jost B.H."/>
            <person name="Billington S.J."/>
            <person name="Songer J.G."/>
            <person name="McClane B.A."/>
            <person name="Titball R.W."/>
            <person name="Rood J.I."/>
            <person name="Melville S.B."/>
            <person name="Paulsen I.T."/>
        </authorList>
    </citation>
    <scope>NUCLEOTIDE SEQUENCE [LARGE SCALE GENOMIC DNA]</scope>
    <source>
        <strain evidence="19">ATCC 13124 / DSM 756 / JCM 1290 / NCIMB 6125 / NCTC 8237 / S 107 / Type A</strain>
    </source>
</reference>
<evidence type="ECO:0000256" key="4">
    <source>
        <dbReference type="ARBA" id="ARBA00022705"/>
    </source>
</evidence>
<dbReference type="CDD" id="cd10719">
    <property type="entry name" value="DnaJ_zf"/>
    <property type="match status" value="1"/>
</dbReference>
<dbReference type="GO" id="GO:0051082">
    <property type="term" value="F:unfolded protein binding"/>
    <property type="evidence" value="ECO:0007669"/>
    <property type="project" value="UniProtKB-UniRule"/>
</dbReference>
<evidence type="ECO:0000259" key="16">
    <source>
        <dbReference type="PROSITE" id="PS50076"/>
    </source>
</evidence>
<dbReference type="SUPFAM" id="SSF57938">
    <property type="entry name" value="DnaJ/Hsp40 cysteine-rich domain"/>
    <property type="match status" value="1"/>
</dbReference>
<dbReference type="InterPro" id="IPR018253">
    <property type="entry name" value="DnaJ_domain_CS"/>
</dbReference>
<dbReference type="eggNOG" id="COG0484">
    <property type="taxonomic scope" value="Bacteria"/>
</dbReference>
<evidence type="ECO:0000256" key="2">
    <source>
        <dbReference type="ARBA" id="ARBA00011738"/>
    </source>
</evidence>
<dbReference type="FunFam" id="1.10.287.110:FF:000034">
    <property type="entry name" value="Chaperone protein DnaJ"/>
    <property type="match status" value="1"/>
</dbReference>
<comment type="cofactor">
    <cofactor evidence="14">
        <name>Zn(2+)</name>
        <dbReference type="ChEBI" id="CHEBI:29105"/>
    </cofactor>
    <text evidence="14">Binds 2 Zn(2+) ions per monomer.</text>
</comment>
<feature type="domain" description="CR-type" evidence="17">
    <location>
        <begin position="144"/>
        <end position="226"/>
    </location>
</feature>
<dbReference type="EMBL" id="CP000246">
    <property type="protein sequence ID" value="ABG83245.1"/>
    <property type="molecule type" value="Genomic_DNA"/>
</dbReference>
<keyword evidence="3 14" id="KW-0963">Cytoplasm</keyword>
<dbReference type="Gene3D" id="2.10.230.10">
    <property type="entry name" value="Heat shock protein DnaJ, cysteine-rich domain"/>
    <property type="match status" value="1"/>
</dbReference>
<evidence type="ECO:0000313" key="19">
    <source>
        <dbReference type="Proteomes" id="UP000001823"/>
    </source>
</evidence>
<dbReference type="HAMAP" id="MF_01152">
    <property type="entry name" value="DnaJ"/>
    <property type="match status" value="1"/>
</dbReference>
<comment type="domain">
    <text evidence="14">The J domain is necessary and sufficient to stimulate DnaK ATPase activity. Zinc center 1 plays an important role in the autonomous, DnaK-independent chaperone activity of DnaJ. Zinc center 2 is essential for interaction with DnaK and for DnaJ activity.</text>
</comment>
<dbReference type="KEGG" id="cpf:CPF_2289"/>
<dbReference type="GO" id="GO:0005737">
    <property type="term" value="C:cytoplasm"/>
    <property type="evidence" value="ECO:0007669"/>
    <property type="project" value="UniProtKB-SubCell"/>
</dbReference>
<evidence type="ECO:0000256" key="15">
    <source>
        <dbReference type="PROSITE-ProRule" id="PRU00546"/>
    </source>
</evidence>
<evidence type="ECO:0000256" key="3">
    <source>
        <dbReference type="ARBA" id="ARBA00022490"/>
    </source>
</evidence>
<evidence type="ECO:0000256" key="11">
    <source>
        <dbReference type="ARBA" id="ARBA00053423"/>
    </source>
</evidence>
<feature type="binding site" evidence="14">
    <location>
        <position position="174"/>
    </location>
    <ligand>
        <name>Zn(2+)</name>
        <dbReference type="ChEBI" id="CHEBI:29105"/>
        <label>2</label>
    </ligand>
</feature>
<dbReference type="PaxDb" id="195103-CPF_2289"/>
<dbReference type="CDD" id="cd10747">
    <property type="entry name" value="DnaJ_C"/>
    <property type="match status" value="1"/>
</dbReference>
<dbReference type="PROSITE" id="PS00636">
    <property type="entry name" value="DNAJ_1"/>
    <property type="match status" value="1"/>
</dbReference>
<dbReference type="Pfam" id="PF00226">
    <property type="entry name" value="DnaJ"/>
    <property type="match status" value="1"/>
</dbReference>
<keyword evidence="19" id="KW-1185">Reference proteome</keyword>
<dbReference type="InterPro" id="IPR012724">
    <property type="entry name" value="DnaJ"/>
</dbReference>
<evidence type="ECO:0000256" key="14">
    <source>
        <dbReference type="HAMAP-Rule" id="MF_01152"/>
    </source>
</evidence>
<dbReference type="PROSITE" id="PS51188">
    <property type="entry name" value="ZF_CR"/>
    <property type="match status" value="1"/>
</dbReference>
<keyword evidence="4 14" id="KW-0235">DNA replication</keyword>
<dbReference type="SMR" id="A0A0H2YS27"/>
<comment type="subunit">
    <text evidence="2 14">Homodimer.</text>
</comment>
<feature type="binding site" evidence="14">
    <location>
        <position position="200"/>
    </location>
    <ligand>
        <name>Zn(2+)</name>
        <dbReference type="ChEBI" id="CHEBI:29105"/>
        <label>2</label>
    </ligand>
</feature>
<dbReference type="SMART" id="SM00271">
    <property type="entry name" value="DnaJ"/>
    <property type="match status" value="1"/>
</dbReference>
<dbReference type="GO" id="GO:0008270">
    <property type="term" value="F:zinc ion binding"/>
    <property type="evidence" value="ECO:0007669"/>
    <property type="project" value="UniProtKB-UniRule"/>
</dbReference>
<dbReference type="NCBIfam" id="TIGR02349">
    <property type="entry name" value="DnaJ_bact"/>
    <property type="match status" value="1"/>
</dbReference>
<dbReference type="GO" id="GO:0009408">
    <property type="term" value="P:response to heat"/>
    <property type="evidence" value="ECO:0007669"/>
    <property type="project" value="InterPro"/>
</dbReference>
<keyword evidence="5 14" id="KW-0479">Metal-binding</keyword>
<dbReference type="Pfam" id="PF01556">
    <property type="entry name" value="DnaJ_C"/>
    <property type="match status" value="1"/>
</dbReference>
<evidence type="ECO:0000256" key="6">
    <source>
        <dbReference type="ARBA" id="ARBA00022737"/>
    </source>
</evidence>
<dbReference type="GO" id="GO:0005524">
    <property type="term" value="F:ATP binding"/>
    <property type="evidence" value="ECO:0007669"/>
    <property type="project" value="InterPro"/>
</dbReference>
<dbReference type="SUPFAM" id="SSF49493">
    <property type="entry name" value="HSP40/DnaJ peptide-binding domain"/>
    <property type="match status" value="2"/>
</dbReference>
<feature type="repeat" description="CXXCXGXG motif" evidence="14">
    <location>
        <begin position="157"/>
        <end position="164"/>
    </location>
</feature>
<evidence type="ECO:0000256" key="13">
    <source>
        <dbReference type="ARBA" id="ARBA00067609"/>
    </source>
</evidence>
<feature type="repeat" description="CXXCXGXG motif" evidence="14">
    <location>
        <begin position="214"/>
        <end position="221"/>
    </location>
</feature>
<dbReference type="Pfam" id="PF00684">
    <property type="entry name" value="DnaJ_CXXCXGXG"/>
    <property type="match status" value="1"/>
</dbReference>